<evidence type="ECO:0000313" key="2">
    <source>
        <dbReference type="Proteomes" id="UP000814243"/>
    </source>
</evidence>
<dbReference type="Gene3D" id="1.20.1070.10">
    <property type="entry name" value="Rhodopsin 7-helix transmembrane proteins"/>
    <property type="match status" value="1"/>
</dbReference>
<gene>
    <name evidence="1" type="ORF">HF086_010795</name>
</gene>
<evidence type="ECO:0000313" key="1">
    <source>
        <dbReference type="EMBL" id="KAH9627643.1"/>
    </source>
</evidence>
<dbReference type="AlphaFoldDB" id="A0A922M0A6"/>
<sequence length="168" mass="19676">MSNSCYNPFIYAIYNEKFKKEFKQRFTFGKKPSRFVNDSYEDGQSYRTRILSFRSTNERSGYSTRKSINLAPTDTLKVPSRNSCHCMSTQNRENGFNFMKTEDMEGHGNSRRYLNIRMSSTDIGKRRLAKKLSGRDEMPIGDERVSELYIFPNSNIVEFTDISYDDKV</sequence>
<protein>
    <submittedName>
        <fullName evidence="1">Uncharacterized protein</fullName>
    </submittedName>
</protein>
<dbReference type="SUPFAM" id="SSF81321">
    <property type="entry name" value="Family A G protein-coupled receptor-like"/>
    <property type="match status" value="1"/>
</dbReference>
<dbReference type="EMBL" id="JACEFF010000946">
    <property type="protein sequence ID" value="KAH9627643.1"/>
    <property type="molecule type" value="Genomic_DNA"/>
</dbReference>
<dbReference type="Proteomes" id="UP000814243">
    <property type="component" value="Unassembled WGS sequence"/>
</dbReference>
<comment type="caution">
    <text evidence="1">The sequence shown here is derived from an EMBL/GenBank/DDBJ whole genome shotgun (WGS) entry which is preliminary data.</text>
</comment>
<reference evidence="1" key="1">
    <citation type="journal article" date="2021" name="G3 (Bethesda)">
        <title>Genome and transcriptome analysis of the beet armyworm Spodoptera exigua reveals targets for pest control. .</title>
        <authorList>
            <person name="Simon S."/>
            <person name="Breeschoten T."/>
            <person name="Jansen H.J."/>
            <person name="Dirks R.P."/>
            <person name="Schranz M.E."/>
            <person name="Ros V.I.D."/>
        </authorList>
    </citation>
    <scope>NUCLEOTIDE SEQUENCE</scope>
    <source>
        <strain evidence="1">TB_SE_WUR_2020</strain>
    </source>
</reference>
<accession>A0A922M0A6</accession>
<organism evidence="1 2">
    <name type="scientific">Spodoptera exigua</name>
    <name type="common">Beet armyworm</name>
    <name type="synonym">Noctua fulgens</name>
    <dbReference type="NCBI Taxonomy" id="7107"/>
    <lineage>
        <taxon>Eukaryota</taxon>
        <taxon>Metazoa</taxon>
        <taxon>Ecdysozoa</taxon>
        <taxon>Arthropoda</taxon>
        <taxon>Hexapoda</taxon>
        <taxon>Insecta</taxon>
        <taxon>Pterygota</taxon>
        <taxon>Neoptera</taxon>
        <taxon>Endopterygota</taxon>
        <taxon>Lepidoptera</taxon>
        <taxon>Glossata</taxon>
        <taxon>Ditrysia</taxon>
        <taxon>Noctuoidea</taxon>
        <taxon>Noctuidae</taxon>
        <taxon>Amphipyrinae</taxon>
        <taxon>Spodoptera</taxon>
    </lineage>
</organism>
<proteinExistence type="predicted"/>
<name>A0A922M0A6_SPOEX</name>